<evidence type="ECO:0000313" key="3">
    <source>
        <dbReference type="Proteomes" id="UP001379235"/>
    </source>
</evidence>
<dbReference type="EMBL" id="JBBHJY010000006">
    <property type="protein sequence ID" value="MEJ6010860.1"/>
    <property type="molecule type" value="Genomic_DNA"/>
</dbReference>
<protein>
    <submittedName>
        <fullName evidence="2">Glyoxalase</fullName>
    </submittedName>
</protein>
<name>A0ABU8SA70_9SPHN</name>
<dbReference type="InterPro" id="IPR037523">
    <property type="entry name" value="VOC_core"/>
</dbReference>
<dbReference type="RefSeq" id="WP_339967690.1">
    <property type="nucleotide sequence ID" value="NZ_JBBHJY010000006.1"/>
</dbReference>
<dbReference type="PROSITE" id="PS51819">
    <property type="entry name" value="VOC"/>
    <property type="match status" value="1"/>
</dbReference>
<organism evidence="2 3">
    <name type="scientific">Novosphingobium aquae</name>
    <dbReference type="NCBI Taxonomy" id="3133435"/>
    <lineage>
        <taxon>Bacteria</taxon>
        <taxon>Pseudomonadati</taxon>
        <taxon>Pseudomonadota</taxon>
        <taxon>Alphaproteobacteria</taxon>
        <taxon>Sphingomonadales</taxon>
        <taxon>Sphingomonadaceae</taxon>
        <taxon>Novosphingobium</taxon>
    </lineage>
</organism>
<dbReference type="Proteomes" id="UP001379235">
    <property type="component" value="Unassembled WGS sequence"/>
</dbReference>
<dbReference type="InterPro" id="IPR029068">
    <property type="entry name" value="Glyas_Bleomycin-R_OHBP_Dase"/>
</dbReference>
<feature type="domain" description="VOC" evidence="1">
    <location>
        <begin position="171"/>
        <end position="294"/>
    </location>
</feature>
<keyword evidence="3" id="KW-1185">Reference proteome</keyword>
<comment type="caution">
    <text evidence="2">The sequence shown here is derived from an EMBL/GenBank/DDBJ whole genome shotgun (WGS) entry which is preliminary data.</text>
</comment>
<gene>
    <name evidence="2" type="ORF">WG900_13140</name>
</gene>
<evidence type="ECO:0000259" key="1">
    <source>
        <dbReference type="PROSITE" id="PS51819"/>
    </source>
</evidence>
<dbReference type="SUPFAM" id="SSF54593">
    <property type="entry name" value="Glyoxalase/Bleomycin resistance protein/Dihydroxybiphenyl dioxygenase"/>
    <property type="match status" value="2"/>
</dbReference>
<evidence type="ECO:0000313" key="2">
    <source>
        <dbReference type="EMBL" id="MEJ6010860.1"/>
    </source>
</evidence>
<dbReference type="Gene3D" id="3.10.180.10">
    <property type="entry name" value="2,3-Dihydroxybiphenyl 1,2-Dioxygenase, domain 1"/>
    <property type="match status" value="2"/>
</dbReference>
<proteinExistence type="predicted"/>
<sequence>MASLPLAHISWAIADNADRAACDAFFIDLFGAETAYEMLVTPETAKYRFDREERLMVVGNTMLIPIAPAGPGAEAGNPLGDMLRRSAGPNRWIGLAFRVADLKAADAWFRSKGFELHYDRGMENNYFLITKRQAMGMRIEAMQGELPGDPRLKPDWNPQKWRDDHPLGIEGLLSVDLACEEVEAARALFAGRFGWRELGGRDLPGEDRRGAAFLMGDAVLEAVSPPRAGEAGICGITFKVRNAAATWNHLKSRGFDLIGAPETRFAIRPEQAHGRLIWFSEVLPEGWPAPHSAIRQPAQFLAVSDDTAAAAD</sequence>
<accession>A0ABU8SA70</accession>
<reference evidence="2 3" key="1">
    <citation type="submission" date="2024-03" db="EMBL/GenBank/DDBJ databases">
        <authorList>
            <person name="Jo J.-H."/>
        </authorList>
    </citation>
    <scope>NUCLEOTIDE SEQUENCE [LARGE SCALE GENOMIC DNA]</scope>
    <source>
        <strain evidence="2 3">AS3R-12</strain>
    </source>
</reference>